<evidence type="ECO:0000313" key="2">
    <source>
        <dbReference type="EMBL" id="MFD2615549.1"/>
    </source>
</evidence>
<dbReference type="PANTHER" id="PTHR47505:SF1">
    <property type="entry name" value="DNA UTILIZATION PROTEIN YHGH"/>
    <property type="match status" value="1"/>
</dbReference>
<comment type="caution">
    <text evidence="2">The sequence shown here is derived from an EMBL/GenBank/DDBJ whole genome shotgun (WGS) entry which is preliminary data.</text>
</comment>
<accession>A0ABW5PK35</accession>
<evidence type="ECO:0000256" key="1">
    <source>
        <dbReference type="ARBA" id="ARBA00008007"/>
    </source>
</evidence>
<dbReference type="SUPFAM" id="SSF53271">
    <property type="entry name" value="PRTase-like"/>
    <property type="match status" value="1"/>
</dbReference>
<dbReference type="PANTHER" id="PTHR47505">
    <property type="entry name" value="DNA UTILIZATION PROTEIN YHGH"/>
    <property type="match status" value="1"/>
</dbReference>
<protein>
    <submittedName>
        <fullName evidence="2">ComF family protein</fullName>
    </submittedName>
</protein>
<organism evidence="2 3">
    <name type="scientific">Paenibacillus gansuensis</name>
    <dbReference type="NCBI Taxonomy" id="306542"/>
    <lineage>
        <taxon>Bacteria</taxon>
        <taxon>Bacillati</taxon>
        <taxon>Bacillota</taxon>
        <taxon>Bacilli</taxon>
        <taxon>Bacillales</taxon>
        <taxon>Paenibacillaceae</taxon>
        <taxon>Paenibacillus</taxon>
    </lineage>
</organism>
<dbReference type="InterPro" id="IPR000836">
    <property type="entry name" value="PRTase_dom"/>
</dbReference>
<dbReference type="InterPro" id="IPR029057">
    <property type="entry name" value="PRTase-like"/>
</dbReference>
<comment type="similarity">
    <text evidence="1">Belongs to the ComF/GntX family.</text>
</comment>
<dbReference type="CDD" id="cd06223">
    <property type="entry name" value="PRTases_typeI"/>
    <property type="match status" value="1"/>
</dbReference>
<name>A0ABW5PK35_9BACL</name>
<dbReference type="Gene3D" id="3.40.50.2020">
    <property type="match status" value="1"/>
</dbReference>
<evidence type="ECO:0000313" key="3">
    <source>
        <dbReference type="Proteomes" id="UP001597541"/>
    </source>
</evidence>
<keyword evidence="3" id="KW-1185">Reference proteome</keyword>
<dbReference type="InterPro" id="IPR051910">
    <property type="entry name" value="ComF/GntX_DNA_util-trans"/>
</dbReference>
<dbReference type="EMBL" id="JBHUME010000019">
    <property type="protein sequence ID" value="MFD2615549.1"/>
    <property type="molecule type" value="Genomic_DNA"/>
</dbReference>
<dbReference type="RefSeq" id="WP_377607523.1">
    <property type="nucleotide sequence ID" value="NZ_JBHUME010000019.1"/>
</dbReference>
<reference evidence="3" key="1">
    <citation type="journal article" date="2019" name="Int. J. Syst. Evol. Microbiol.">
        <title>The Global Catalogue of Microorganisms (GCM) 10K type strain sequencing project: providing services to taxonomists for standard genome sequencing and annotation.</title>
        <authorList>
            <consortium name="The Broad Institute Genomics Platform"/>
            <consortium name="The Broad Institute Genome Sequencing Center for Infectious Disease"/>
            <person name="Wu L."/>
            <person name="Ma J."/>
        </authorList>
    </citation>
    <scope>NUCLEOTIDE SEQUENCE [LARGE SCALE GENOMIC DNA]</scope>
    <source>
        <strain evidence="3">KCTC 3950</strain>
    </source>
</reference>
<dbReference type="Proteomes" id="UP001597541">
    <property type="component" value="Unassembled WGS sequence"/>
</dbReference>
<sequence length="246" mass="27839">MFSSESISKLRSWYRSSVTGLHGLLSPASSECAFCRNRSAALDKLQLCPACREIIPWIREVLCDVCGRYEKCYDCGRRTDQHFVMNRSCVVYDPAMKDLLALYKYRGQERLQMLFIGMLCELYIKSNLKAEVLTYTPLSSVRLAERGFNQAEQLARGIGSSLGIPVVSLLSRPRHTEKQSFKTRKERLQTMEGVFHFEPEPGFVARPGLKIAIIDDVYTTGSTLNQCAKVLKESTAAEVYGLSWAR</sequence>
<gene>
    <name evidence="2" type="ORF">ACFSUF_24380</name>
</gene>
<proteinExistence type="inferred from homology"/>